<accession>B1X0R7</accession>
<dbReference type="KEGG" id="cyt:cce_3608"/>
<evidence type="ECO:0000313" key="2">
    <source>
        <dbReference type="Proteomes" id="UP000001203"/>
    </source>
</evidence>
<dbReference type="Proteomes" id="UP000001203">
    <property type="component" value="Chromosome circular"/>
</dbReference>
<name>B1X0R7_CROS5</name>
<reference evidence="1 2" key="1">
    <citation type="journal article" date="2008" name="Proc. Natl. Acad. Sci. U.S.A.">
        <title>The genome of Cyanothece 51142, a unicellular diazotrophic cyanobacterium important in the marine nitrogen cycle.</title>
        <authorList>
            <person name="Welsh E.A."/>
            <person name="Liberton M."/>
            <person name="Stoeckel J."/>
            <person name="Loh T."/>
            <person name="Elvitigala T."/>
            <person name="Wang C."/>
            <person name="Wollam A."/>
            <person name="Fulton R.S."/>
            <person name="Clifton S.W."/>
            <person name="Jacobs J.M."/>
            <person name="Aurora R."/>
            <person name="Ghosh B.K."/>
            <person name="Sherman L.A."/>
            <person name="Smith R.D."/>
            <person name="Wilson R.K."/>
            <person name="Pakrasi H.B."/>
        </authorList>
    </citation>
    <scope>NUCLEOTIDE SEQUENCE [LARGE SCALE GENOMIC DNA]</scope>
    <source>
        <strain evidence="2">ATCC 51142 / BH68</strain>
    </source>
</reference>
<gene>
    <name evidence="1" type="ordered locus">cce_3608</name>
</gene>
<dbReference type="HOGENOM" id="CLU_3182713_0_0_3"/>
<protein>
    <submittedName>
        <fullName evidence="1">Uncharacterized protein</fullName>
    </submittedName>
</protein>
<evidence type="ECO:0000313" key="1">
    <source>
        <dbReference type="EMBL" id="ACB52956.1"/>
    </source>
</evidence>
<proteinExistence type="predicted"/>
<sequence>MNINLQSLILSIILIYKVHNLTLSNRKKCHTPACYYLKIRRNWRYN</sequence>
<dbReference type="STRING" id="43989.cce_3608"/>
<keyword evidence="2" id="KW-1185">Reference proteome</keyword>
<dbReference type="AlphaFoldDB" id="B1X0R7"/>
<organism evidence="1 2">
    <name type="scientific">Crocosphaera subtropica (strain ATCC 51142 / BH68)</name>
    <name type="common">Cyanothece sp. (strain ATCC 51142)</name>
    <dbReference type="NCBI Taxonomy" id="43989"/>
    <lineage>
        <taxon>Bacteria</taxon>
        <taxon>Bacillati</taxon>
        <taxon>Cyanobacteriota</taxon>
        <taxon>Cyanophyceae</taxon>
        <taxon>Oscillatoriophycideae</taxon>
        <taxon>Chroococcales</taxon>
        <taxon>Aphanothecaceae</taxon>
        <taxon>Crocosphaera</taxon>
        <taxon>Crocosphaera subtropica</taxon>
    </lineage>
</organism>
<dbReference type="EMBL" id="CP000806">
    <property type="protein sequence ID" value="ACB52956.1"/>
    <property type="molecule type" value="Genomic_DNA"/>
</dbReference>